<dbReference type="EMBL" id="JADGMS010000002">
    <property type="protein sequence ID" value="KAF9687291.1"/>
    <property type="molecule type" value="Genomic_DNA"/>
</dbReference>
<organism evidence="1 2">
    <name type="scientific">Salix dunnii</name>
    <dbReference type="NCBI Taxonomy" id="1413687"/>
    <lineage>
        <taxon>Eukaryota</taxon>
        <taxon>Viridiplantae</taxon>
        <taxon>Streptophyta</taxon>
        <taxon>Embryophyta</taxon>
        <taxon>Tracheophyta</taxon>
        <taxon>Spermatophyta</taxon>
        <taxon>Magnoliopsida</taxon>
        <taxon>eudicotyledons</taxon>
        <taxon>Gunneridae</taxon>
        <taxon>Pentapetalae</taxon>
        <taxon>rosids</taxon>
        <taxon>fabids</taxon>
        <taxon>Malpighiales</taxon>
        <taxon>Salicaceae</taxon>
        <taxon>Saliceae</taxon>
        <taxon>Salix</taxon>
    </lineage>
</organism>
<comment type="caution">
    <text evidence="1">The sequence shown here is derived from an EMBL/GenBank/DDBJ whole genome shotgun (WGS) entry which is preliminary data.</text>
</comment>
<name>A0A835N6K6_9ROSI</name>
<dbReference type="Proteomes" id="UP000657918">
    <property type="component" value="Unassembled WGS sequence"/>
</dbReference>
<evidence type="ECO:0000313" key="2">
    <source>
        <dbReference type="Proteomes" id="UP000657918"/>
    </source>
</evidence>
<accession>A0A835N6K6</accession>
<gene>
    <name evidence="1" type="ORF">SADUNF_Sadunf02G0078300</name>
</gene>
<dbReference type="AlphaFoldDB" id="A0A835N6K6"/>
<reference evidence="1 2" key="1">
    <citation type="submission" date="2020-10" db="EMBL/GenBank/DDBJ databases">
        <title>Plant Genome Project.</title>
        <authorList>
            <person name="Zhang R.-G."/>
        </authorList>
    </citation>
    <scope>NUCLEOTIDE SEQUENCE [LARGE SCALE GENOMIC DNA]</scope>
    <source>
        <strain evidence="1">FAFU-HL-1</strain>
        <tissue evidence="1">Leaf</tissue>
    </source>
</reference>
<evidence type="ECO:0000313" key="1">
    <source>
        <dbReference type="EMBL" id="KAF9687291.1"/>
    </source>
</evidence>
<proteinExistence type="predicted"/>
<protein>
    <submittedName>
        <fullName evidence="1">Uncharacterized protein</fullName>
    </submittedName>
</protein>
<sequence>MGLLKTGKDKGYKKLTLKVDSGHPVKGGRHRNQIVTRDLAKVGTKLPIAHGMPEWSSII</sequence>
<keyword evidence="2" id="KW-1185">Reference proteome</keyword>